<dbReference type="InterPro" id="IPR014757">
    <property type="entry name" value="Tscrpt_reg_IclR_C"/>
</dbReference>
<dbReference type="InterPro" id="IPR050707">
    <property type="entry name" value="HTH_MetabolicPath_Reg"/>
</dbReference>
<dbReference type="STRING" id="721133.SAMN05216176_105208"/>
<dbReference type="EMBL" id="AMSI01000004">
    <property type="protein sequence ID" value="EKF43174.1"/>
    <property type="molecule type" value="Genomic_DNA"/>
</dbReference>
<dbReference type="GO" id="GO:0045892">
    <property type="term" value="P:negative regulation of DNA-templated transcription"/>
    <property type="evidence" value="ECO:0007669"/>
    <property type="project" value="TreeGrafter"/>
</dbReference>
<dbReference type="Gene3D" id="3.30.450.40">
    <property type="match status" value="1"/>
</dbReference>
<keyword evidence="3" id="KW-0804">Transcription</keyword>
<reference evidence="6 7" key="1">
    <citation type="journal article" date="2012" name="J. Bacteriol.">
        <title>Genome Sequence of Nitratireductor indicus Type Strain C115.</title>
        <authorList>
            <person name="Lai Q."/>
            <person name="Li G."/>
            <person name="Yu Z."/>
            <person name="Shao Z."/>
        </authorList>
    </citation>
    <scope>NUCLEOTIDE SEQUENCE [LARGE SCALE GENOMIC DNA]</scope>
    <source>
        <strain evidence="6 7">C115</strain>
    </source>
</reference>
<dbReference type="PROSITE" id="PS51077">
    <property type="entry name" value="HTH_ICLR"/>
    <property type="match status" value="1"/>
</dbReference>
<keyword evidence="7" id="KW-1185">Reference proteome</keyword>
<dbReference type="RefSeq" id="WP_009756328.1">
    <property type="nucleotide sequence ID" value="NZ_AMSI01000004.1"/>
</dbReference>
<dbReference type="Pfam" id="PF01614">
    <property type="entry name" value="IclR_C"/>
    <property type="match status" value="1"/>
</dbReference>
<dbReference type="InterPro" id="IPR005471">
    <property type="entry name" value="Tscrpt_reg_IclR_N"/>
</dbReference>
<protein>
    <submittedName>
        <fullName evidence="6">IclR family transcriptional regulator</fullName>
    </submittedName>
</protein>
<evidence type="ECO:0000313" key="6">
    <source>
        <dbReference type="EMBL" id="EKF43174.1"/>
    </source>
</evidence>
<organism evidence="6 7">
    <name type="scientific">Nitratireductor indicus C115</name>
    <dbReference type="NCBI Taxonomy" id="1231190"/>
    <lineage>
        <taxon>Bacteria</taxon>
        <taxon>Pseudomonadati</taxon>
        <taxon>Pseudomonadota</taxon>
        <taxon>Alphaproteobacteria</taxon>
        <taxon>Hyphomicrobiales</taxon>
        <taxon>Phyllobacteriaceae</taxon>
        <taxon>Nitratireductor</taxon>
    </lineage>
</organism>
<comment type="caution">
    <text evidence="6">The sequence shown here is derived from an EMBL/GenBank/DDBJ whole genome shotgun (WGS) entry which is preliminary data.</text>
</comment>
<gene>
    <name evidence="6" type="ORF">NA8A_07554</name>
</gene>
<dbReference type="PANTHER" id="PTHR30136:SF34">
    <property type="entry name" value="TRANSCRIPTIONAL REGULATOR"/>
    <property type="match status" value="1"/>
</dbReference>
<evidence type="ECO:0000256" key="2">
    <source>
        <dbReference type="ARBA" id="ARBA00023125"/>
    </source>
</evidence>
<dbReference type="PATRIC" id="fig|1231190.3.peg.1583"/>
<proteinExistence type="predicted"/>
<dbReference type="Pfam" id="PF09339">
    <property type="entry name" value="HTH_IclR"/>
    <property type="match status" value="1"/>
</dbReference>
<dbReference type="InterPro" id="IPR036390">
    <property type="entry name" value="WH_DNA-bd_sf"/>
</dbReference>
<dbReference type="SUPFAM" id="SSF55781">
    <property type="entry name" value="GAF domain-like"/>
    <property type="match status" value="1"/>
</dbReference>
<accession>K2NZ69</accession>
<dbReference type="AlphaFoldDB" id="K2NZ69"/>
<dbReference type="eggNOG" id="COG1414">
    <property type="taxonomic scope" value="Bacteria"/>
</dbReference>
<keyword evidence="2" id="KW-0238">DNA-binding</keyword>
<keyword evidence="1" id="KW-0805">Transcription regulation</keyword>
<evidence type="ECO:0000256" key="1">
    <source>
        <dbReference type="ARBA" id="ARBA00023015"/>
    </source>
</evidence>
<dbReference type="SMART" id="SM00346">
    <property type="entry name" value="HTH_ICLR"/>
    <property type="match status" value="1"/>
</dbReference>
<dbReference type="InterPro" id="IPR036388">
    <property type="entry name" value="WH-like_DNA-bd_sf"/>
</dbReference>
<dbReference type="GO" id="GO:0003700">
    <property type="term" value="F:DNA-binding transcription factor activity"/>
    <property type="evidence" value="ECO:0007669"/>
    <property type="project" value="TreeGrafter"/>
</dbReference>
<evidence type="ECO:0000259" key="4">
    <source>
        <dbReference type="PROSITE" id="PS51077"/>
    </source>
</evidence>
<dbReference type="GO" id="GO:0003677">
    <property type="term" value="F:DNA binding"/>
    <property type="evidence" value="ECO:0007669"/>
    <property type="project" value="UniProtKB-KW"/>
</dbReference>
<sequence length="271" mass="30071">MTGPDGNEEGEETIRQSSDFVEAVARGLSILECYSDPVSVRQRGRLTLTDAGKLTGLTRGTARRLLLTLKELHYLDSDGKHFWLTPKILGLANGFMTPLGLGDASAAILQELTQRVDESASVGILDEEEIVYIERVEVRRIYSSRIVNGTRLPAFCSSIGRVLLGGLSDVKLERWLDKYPLRPLTPHTITDRKAFVAEIGRVRERGYSVIDEELEIGIRSIAVPIIGENGRVVAALNNSTSTARHSVEDLEQNFLPELRLAAEKLSRTMNW</sequence>
<dbReference type="SUPFAM" id="SSF46785">
    <property type="entry name" value="Winged helix' DNA-binding domain"/>
    <property type="match status" value="1"/>
</dbReference>
<dbReference type="PANTHER" id="PTHR30136">
    <property type="entry name" value="HELIX-TURN-HELIX TRANSCRIPTIONAL REGULATOR, ICLR FAMILY"/>
    <property type="match status" value="1"/>
</dbReference>
<dbReference type="InterPro" id="IPR029016">
    <property type="entry name" value="GAF-like_dom_sf"/>
</dbReference>
<dbReference type="Proteomes" id="UP000007374">
    <property type="component" value="Unassembled WGS sequence"/>
</dbReference>
<dbReference type="Gene3D" id="1.10.10.10">
    <property type="entry name" value="Winged helix-like DNA-binding domain superfamily/Winged helix DNA-binding domain"/>
    <property type="match status" value="1"/>
</dbReference>
<feature type="domain" description="IclR-ED" evidence="5">
    <location>
        <begin position="87"/>
        <end position="271"/>
    </location>
</feature>
<feature type="domain" description="HTH iclR-type" evidence="4">
    <location>
        <begin position="21"/>
        <end position="86"/>
    </location>
</feature>
<evidence type="ECO:0000256" key="3">
    <source>
        <dbReference type="ARBA" id="ARBA00023163"/>
    </source>
</evidence>
<name>K2NZ69_9HYPH</name>
<evidence type="ECO:0000259" key="5">
    <source>
        <dbReference type="PROSITE" id="PS51078"/>
    </source>
</evidence>
<evidence type="ECO:0000313" key="7">
    <source>
        <dbReference type="Proteomes" id="UP000007374"/>
    </source>
</evidence>
<dbReference type="PROSITE" id="PS51078">
    <property type="entry name" value="ICLR_ED"/>
    <property type="match status" value="1"/>
</dbReference>